<dbReference type="RefSeq" id="WP_123427756.1">
    <property type="nucleotide sequence ID" value="NZ_MOBJ01000022.1"/>
</dbReference>
<dbReference type="FunFam" id="3.30.70.360:FF:000001">
    <property type="entry name" value="N-acetyldiaminopimelate deacetylase"/>
    <property type="match status" value="1"/>
</dbReference>
<evidence type="ECO:0000256" key="1">
    <source>
        <dbReference type="ARBA" id="ARBA00022801"/>
    </source>
</evidence>
<dbReference type="PANTHER" id="PTHR11014">
    <property type="entry name" value="PEPTIDASE M20 FAMILY MEMBER"/>
    <property type="match status" value="1"/>
</dbReference>
<name>A0A423GYH7_9PSED</name>
<dbReference type="Proteomes" id="UP000286071">
    <property type="component" value="Unassembled WGS sequence"/>
</dbReference>
<dbReference type="InterPro" id="IPR036264">
    <property type="entry name" value="Bact_exopeptidase_dim_dom"/>
</dbReference>
<evidence type="ECO:0000313" key="4">
    <source>
        <dbReference type="EMBL" id="RON03426.1"/>
    </source>
</evidence>
<gene>
    <name evidence="4" type="ORF">BK659_23245</name>
</gene>
<dbReference type="InterPro" id="IPR011650">
    <property type="entry name" value="Peptidase_M20_dimer"/>
</dbReference>
<dbReference type="PIRSF" id="PIRSF005962">
    <property type="entry name" value="Pept_M20D_amidohydro"/>
    <property type="match status" value="1"/>
</dbReference>
<feature type="binding site" evidence="2">
    <location>
        <position position="164"/>
    </location>
    <ligand>
        <name>Mn(2+)</name>
        <dbReference type="ChEBI" id="CHEBI:29035"/>
        <label>2</label>
    </ligand>
</feature>
<sequence length="393" mass="42012">MNADHVLPGIAALQDEMIALRQRIHAHPELGFEEFTTSELVAQCLTQWGYEVSKGVGKTGVVGTLKNGQGRSLGLRADMDALPIQEATGLPYASRIDGVMHACGHDGHTATLLAAAKYLAQTRDFNGTLNLVFQPAEEGLGGAQKMLEDGLFERFPCDAIFAMHNIPGYPAGQLGFYSGPFMASADTVTIKIIGTGGHGAVPHKAIDPVVVCSSIVIALQSIVSRNVNPQETAIITVGSIHAGKVSNVIPASAEMILSVRALTPEVRQLLELRITELVNGQAASFGARAEIDYFHCHPVLINDPEQTAFAHQVAREWLGEGQLIEDLRPFTASEDFAFILEKCPGSYLVIGNGHGNGDGDGSCLLHNPGYDFNDACLPIGASYWVKLAEGFLR</sequence>
<reference evidence="4 5" key="1">
    <citation type="submission" date="2016-10" db="EMBL/GenBank/DDBJ databases">
        <title>Comparative genome analysis of multiple Pseudomonas spp. focuses on biocontrol and plant growth promoting traits.</title>
        <authorList>
            <person name="Tao X.-Y."/>
            <person name="Taylor C.G."/>
        </authorList>
    </citation>
    <scope>NUCLEOTIDE SEQUENCE [LARGE SCALE GENOMIC DNA]</scope>
    <source>
        <strain evidence="4 5">48H11</strain>
    </source>
</reference>
<dbReference type="Gene3D" id="3.30.70.360">
    <property type="match status" value="1"/>
</dbReference>
<dbReference type="InterPro" id="IPR002933">
    <property type="entry name" value="Peptidase_M20"/>
</dbReference>
<dbReference type="Pfam" id="PF07687">
    <property type="entry name" value="M20_dimer"/>
    <property type="match status" value="1"/>
</dbReference>
<organism evidence="4 5">
    <name type="scientific">Pseudomonas brassicacearum</name>
    <dbReference type="NCBI Taxonomy" id="930166"/>
    <lineage>
        <taxon>Bacteria</taxon>
        <taxon>Pseudomonadati</taxon>
        <taxon>Pseudomonadota</taxon>
        <taxon>Gammaproteobacteria</taxon>
        <taxon>Pseudomonadales</taxon>
        <taxon>Pseudomonadaceae</taxon>
        <taxon>Pseudomonas</taxon>
    </lineage>
</organism>
<comment type="cofactor">
    <cofactor evidence="2">
        <name>Mn(2+)</name>
        <dbReference type="ChEBI" id="CHEBI:29035"/>
    </cofactor>
    <text evidence="2">The Mn(2+) ion enhances activity.</text>
</comment>
<dbReference type="AlphaFoldDB" id="A0A423GYH7"/>
<feature type="binding site" evidence="2">
    <location>
        <position position="103"/>
    </location>
    <ligand>
        <name>Mn(2+)</name>
        <dbReference type="ChEBI" id="CHEBI:29035"/>
        <label>2</label>
    </ligand>
</feature>
<dbReference type="SUPFAM" id="SSF55031">
    <property type="entry name" value="Bacterial exopeptidase dimerisation domain"/>
    <property type="match status" value="1"/>
</dbReference>
<dbReference type="Pfam" id="PF01546">
    <property type="entry name" value="Peptidase_M20"/>
    <property type="match status" value="1"/>
</dbReference>
<dbReference type="OrthoDB" id="9777385at2"/>
<accession>A0A423GYH7</accession>
<feature type="domain" description="Peptidase M20 dimerisation" evidence="3">
    <location>
        <begin position="187"/>
        <end position="281"/>
    </location>
</feature>
<dbReference type="EMBL" id="MOBJ01000022">
    <property type="protein sequence ID" value="RON03426.1"/>
    <property type="molecule type" value="Genomic_DNA"/>
</dbReference>
<dbReference type="PANTHER" id="PTHR11014:SF63">
    <property type="entry name" value="METALLOPEPTIDASE, PUTATIVE (AFU_ORTHOLOGUE AFUA_6G09600)-RELATED"/>
    <property type="match status" value="1"/>
</dbReference>
<dbReference type="Gene3D" id="3.40.630.10">
    <property type="entry name" value="Zn peptidases"/>
    <property type="match status" value="1"/>
</dbReference>
<dbReference type="GO" id="GO:0019877">
    <property type="term" value="P:diaminopimelate biosynthetic process"/>
    <property type="evidence" value="ECO:0007669"/>
    <property type="project" value="UniProtKB-ARBA"/>
</dbReference>
<dbReference type="NCBIfam" id="TIGR01891">
    <property type="entry name" value="amidohydrolases"/>
    <property type="match status" value="1"/>
</dbReference>
<protein>
    <submittedName>
        <fullName evidence="4">Amidohydrolase</fullName>
    </submittedName>
</protein>
<feature type="binding site" evidence="2">
    <location>
        <position position="105"/>
    </location>
    <ligand>
        <name>Mn(2+)</name>
        <dbReference type="ChEBI" id="CHEBI:29035"/>
        <label>2</label>
    </ligand>
</feature>
<evidence type="ECO:0000313" key="5">
    <source>
        <dbReference type="Proteomes" id="UP000286071"/>
    </source>
</evidence>
<dbReference type="InterPro" id="IPR017439">
    <property type="entry name" value="Amidohydrolase"/>
</dbReference>
<keyword evidence="2" id="KW-0464">Manganese</keyword>
<dbReference type="GO" id="GO:0050118">
    <property type="term" value="F:N-acetyldiaminopimelate deacetylase activity"/>
    <property type="evidence" value="ECO:0007669"/>
    <property type="project" value="UniProtKB-ARBA"/>
</dbReference>
<comment type="caution">
    <text evidence="4">The sequence shown here is derived from an EMBL/GenBank/DDBJ whole genome shotgun (WGS) entry which is preliminary data.</text>
</comment>
<dbReference type="SUPFAM" id="SSF53187">
    <property type="entry name" value="Zn-dependent exopeptidases"/>
    <property type="match status" value="1"/>
</dbReference>
<dbReference type="GO" id="GO:0046872">
    <property type="term" value="F:metal ion binding"/>
    <property type="evidence" value="ECO:0007669"/>
    <property type="project" value="UniProtKB-KW"/>
</dbReference>
<evidence type="ECO:0000256" key="2">
    <source>
        <dbReference type="PIRSR" id="PIRSR005962-1"/>
    </source>
</evidence>
<keyword evidence="1 4" id="KW-0378">Hydrolase</keyword>
<feature type="binding site" evidence="2">
    <location>
        <position position="366"/>
    </location>
    <ligand>
        <name>Mn(2+)</name>
        <dbReference type="ChEBI" id="CHEBI:29035"/>
        <label>2</label>
    </ligand>
</feature>
<evidence type="ECO:0000259" key="3">
    <source>
        <dbReference type="Pfam" id="PF07687"/>
    </source>
</evidence>
<feature type="binding site" evidence="2">
    <location>
        <position position="138"/>
    </location>
    <ligand>
        <name>Mn(2+)</name>
        <dbReference type="ChEBI" id="CHEBI:29035"/>
        <label>2</label>
    </ligand>
</feature>
<dbReference type="CDD" id="cd05666">
    <property type="entry name" value="M20_Acy1-like"/>
    <property type="match status" value="1"/>
</dbReference>
<keyword evidence="2" id="KW-0479">Metal-binding</keyword>
<proteinExistence type="predicted"/>